<keyword evidence="2" id="KW-1185">Reference proteome</keyword>
<gene>
    <name evidence="1" type="ORF">BDD14_0502</name>
</gene>
<reference evidence="1 2" key="1">
    <citation type="submission" date="2019-02" db="EMBL/GenBank/DDBJ databases">
        <title>Genomic Encyclopedia of Archaeal and Bacterial Type Strains, Phase II (KMG-II): from individual species to whole genera.</title>
        <authorList>
            <person name="Goeker M."/>
        </authorList>
    </citation>
    <scope>NUCLEOTIDE SEQUENCE [LARGE SCALE GENOMIC DNA]</scope>
    <source>
        <strain evidence="1 2">DSM 18101</strain>
    </source>
</reference>
<name>A0A4Q7YP56_9BACT</name>
<sequence>MRNTRIPCGIWSAGGTWILNIARSLLVWQILQYNTQPIVPRIGYTVLIFCEQYFESRIRHCRIFRWPKLRIVQYECKAGQTVGIAMLREHIVARRVRRFASKYNSKYCMLSGFGLWKLYPGQLNSGDLRNECCPSS</sequence>
<organism evidence="1 2">
    <name type="scientific">Edaphobacter modestus</name>
    <dbReference type="NCBI Taxonomy" id="388466"/>
    <lineage>
        <taxon>Bacteria</taxon>
        <taxon>Pseudomonadati</taxon>
        <taxon>Acidobacteriota</taxon>
        <taxon>Terriglobia</taxon>
        <taxon>Terriglobales</taxon>
        <taxon>Acidobacteriaceae</taxon>
        <taxon>Edaphobacter</taxon>
    </lineage>
</organism>
<evidence type="ECO:0000313" key="1">
    <source>
        <dbReference type="EMBL" id="RZU39158.1"/>
    </source>
</evidence>
<dbReference type="Proteomes" id="UP000292958">
    <property type="component" value="Unassembled WGS sequence"/>
</dbReference>
<evidence type="ECO:0000313" key="2">
    <source>
        <dbReference type="Proteomes" id="UP000292958"/>
    </source>
</evidence>
<dbReference type="AlphaFoldDB" id="A0A4Q7YP56"/>
<dbReference type="EMBL" id="SHKW01000001">
    <property type="protein sequence ID" value="RZU39158.1"/>
    <property type="molecule type" value="Genomic_DNA"/>
</dbReference>
<proteinExistence type="predicted"/>
<protein>
    <submittedName>
        <fullName evidence="1">Uncharacterized protein</fullName>
    </submittedName>
</protein>
<comment type="caution">
    <text evidence="1">The sequence shown here is derived from an EMBL/GenBank/DDBJ whole genome shotgun (WGS) entry which is preliminary data.</text>
</comment>
<accession>A0A4Q7YP56</accession>